<feature type="region of interest" description="Disordered" evidence="1">
    <location>
        <begin position="66"/>
        <end position="85"/>
    </location>
</feature>
<reference evidence="3 4" key="1">
    <citation type="submission" date="2017-02" db="EMBL/GenBank/DDBJ databases">
        <title>Streptomyces pactum ACT12 Genome sequencing and assembly.</title>
        <authorList>
            <person name="Xue Q."/>
            <person name="Yan X."/>
            <person name="Jia L."/>
            <person name="Yan H."/>
        </authorList>
    </citation>
    <scope>NUCLEOTIDE SEQUENCE [LARGE SCALE GENOMIC DNA]</scope>
    <source>
        <strain evidence="3 4">ACT12</strain>
    </source>
</reference>
<dbReference type="OrthoDB" id="4382049at2"/>
<proteinExistence type="predicted"/>
<dbReference type="InterPro" id="IPR002059">
    <property type="entry name" value="CSP_DNA-bd"/>
</dbReference>
<dbReference type="Pfam" id="PF00313">
    <property type="entry name" value="CSD"/>
    <property type="match status" value="1"/>
</dbReference>
<protein>
    <submittedName>
        <fullName evidence="3">DNA-binding protein</fullName>
    </submittedName>
</protein>
<dbReference type="InterPro" id="IPR012340">
    <property type="entry name" value="NA-bd_OB-fold"/>
</dbReference>
<dbReference type="AlphaFoldDB" id="A0A1S6J254"/>
<keyword evidence="4" id="KW-1185">Reference proteome</keyword>
<organism evidence="3 4">
    <name type="scientific">Streptomyces pactum</name>
    <dbReference type="NCBI Taxonomy" id="68249"/>
    <lineage>
        <taxon>Bacteria</taxon>
        <taxon>Bacillati</taxon>
        <taxon>Actinomycetota</taxon>
        <taxon>Actinomycetes</taxon>
        <taxon>Kitasatosporales</taxon>
        <taxon>Streptomycetaceae</taxon>
        <taxon>Streptomyces</taxon>
    </lineage>
</organism>
<dbReference type="RefSeq" id="WP_055421474.1">
    <property type="nucleotide sequence ID" value="NZ_CP019724.1"/>
</dbReference>
<dbReference type="Gene3D" id="2.40.50.140">
    <property type="entry name" value="Nucleic acid-binding proteins"/>
    <property type="match status" value="1"/>
</dbReference>
<dbReference type="SUPFAM" id="SSF50249">
    <property type="entry name" value="Nucleic acid-binding proteins"/>
    <property type="match status" value="1"/>
</dbReference>
<sequence length="161" mass="17149">MAVGRVIRFDSARGYGFIAPAKGGEDIFLHVNDLLIPESYLRPGLEVEFEIEDGGRGLKASNVRLTQEAQASPTPAPDAQAPRFQTPHSVASAVVSAPAAPAPVRAAGGEEPMCDVLSKAEFTREVTEVLLKSGPGITAAQLLEIRDELVKFAESHGWVED</sequence>
<keyword evidence="3" id="KW-0238">DNA-binding</keyword>
<dbReference type="GO" id="GO:0003677">
    <property type="term" value="F:DNA binding"/>
    <property type="evidence" value="ECO:0007669"/>
    <property type="project" value="UniProtKB-KW"/>
</dbReference>
<dbReference type="KEGG" id="spac:B1H29_01685"/>
<evidence type="ECO:0000313" key="4">
    <source>
        <dbReference type="Proteomes" id="UP000189443"/>
    </source>
</evidence>
<name>A0A1S6J254_9ACTN</name>
<gene>
    <name evidence="3" type="ORF">B1H29_01685</name>
</gene>
<dbReference type="PROSITE" id="PS51857">
    <property type="entry name" value="CSD_2"/>
    <property type="match status" value="1"/>
</dbReference>
<dbReference type="Proteomes" id="UP000189443">
    <property type="component" value="Chromosome"/>
</dbReference>
<dbReference type="InterPro" id="IPR011129">
    <property type="entry name" value="CSD"/>
</dbReference>
<evidence type="ECO:0000256" key="1">
    <source>
        <dbReference type="SAM" id="MobiDB-lite"/>
    </source>
</evidence>
<feature type="domain" description="CSD" evidence="2">
    <location>
        <begin position="1"/>
        <end position="65"/>
    </location>
</feature>
<dbReference type="SMART" id="SM00357">
    <property type="entry name" value="CSP"/>
    <property type="match status" value="1"/>
</dbReference>
<dbReference type="PRINTS" id="PR00050">
    <property type="entry name" value="COLDSHOCK"/>
</dbReference>
<evidence type="ECO:0000313" key="3">
    <source>
        <dbReference type="EMBL" id="AQS65819.1"/>
    </source>
</evidence>
<dbReference type="EMBL" id="CP019724">
    <property type="protein sequence ID" value="AQS65819.1"/>
    <property type="molecule type" value="Genomic_DNA"/>
</dbReference>
<evidence type="ECO:0000259" key="2">
    <source>
        <dbReference type="PROSITE" id="PS51857"/>
    </source>
</evidence>
<accession>A0A1S6J254</accession>